<feature type="region of interest" description="Disordered" evidence="1">
    <location>
        <begin position="144"/>
        <end position="175"/>
    </location>
</feature>
<sequence>MTTPTTKLQVTQHILSLDCIEDFSGWPSAILSIYHTLGLPLLSCCAIGPRLLQPTEQPRLADVFNLVVSAVTDIQSLVELYGPSRSAAPFVLPLLRVLVRICVQEAMISTEAPFVRPRTKTPDSDNFDGVATMLACHVLEGDVPVPSESSEDSTTVASETAYPGASSHVESDPSPSFNGPLGAHILPGRGVHAYAALPFLCIADQDNIVDLMTSVACQRHVWGDLDPVVGFVLSGTVMRLVLSWLDPATSTVHIASSTSNGVFDLTDTASALSFTQFIFNLPPHFASILERAKELAKVGFGNNALDWRLDSLLPSHESEDWHDRVAQWLRNVEMPSSLSSLPTTSPSTEMSPNPSQQSTGERSTKSEQSEIKRQYSSSYADRAIRDLADPEGQLLTWMFDRSVQTIGRIPFVALPGRELRAEQEDINKKIALYDDMCGLRRLDNGVTLPPVDEAVSPIRQQLISQLPEPVADPTKDLPVLPPLHQKILFGRLSGLLSAVAGAYTMRAKRDNVPVYEAENRHDWDALLYHFYCQATDVISPYVMLEHMILYPRNDLADEIPSPSVLTSDFILKYSEHRLTSRINLCRDAQRSAVVAGLGSPVSELARSAVIQASDVDLIWMEYVGNSDELWRLIAKRSDLEPAQGKCDAILFMMVPEKSHLSKKIGIIQQAKSTVSASDEGASGGGAMTTKSNTSGGSTRATPKPRNPALVRASDEGAPGDGATTAKSIKTVGSARATSKPGNPPVVRRINDGLLERPFAATTPGPPPVPHNGLPPVGLTSFHGDLLLPHATAEYKKHGESESKALNQGRFYLISVVSFYAALGIVDRPFYGIITEGNRGAILMAWKSKPTPKPESKLKKQPQSKSEEPAQIYIMERNVCLMDISKPLEAFQFATFLIRLREDQEDLKKLVQKNLDSDEIAVAKFEQWRKSAQPRLLPAEAQEAGAQGAESTVQRDESTAPGKEAPVTPPARNLSPILGSPA</sequence>
<name>A0AAD7KG85_9AGAR</name>
<feature type="region of interest" description="Disordered" evidence="1">
    <location>
        <begin position="849"/>
        <end position="868"/>
    </location>
</feature>
<accession>A0AAD7KG85</accession>
<evidence type="ECO:0000313" key="3">
    <source>
        <dbReference type="Proteomes" id="UP001215280"/>
    </source>
</evidence>
<reference evidence="2" key="1">
    <citation type="submission" date="2023-03" db="EMBL/GenBank/DDBJ databases">
        <title>Massive genome expansion in bonnet fungi (Mycena s.s.) driven by repeated elements and novel gene families across ecological guilds.</title>
        <authorList>
            <consortium name="Lawrence Berkeley National Laboratory"/>
            <person name="Harder C.B."/>
            <person name="Miyauchi S."/>
            <person name="Viragh M."/>
            <person name="Kuo A."/>
            <person name="Thoen E."/>
            <person name="Andreopoulos B."/>
            <person name="Lu D."/>
            <person name="Skrede I."/>
            <person name="Drula E."/>
            <person name="Henrissat B."/>
            <person name="Morin E."/>
            <person name="Kohler A."/>
            <person name="Barry K."/>
            <person name="LaButti K."/>
            <person name="Morin E."/>
            <person name="Salamov A."/>
            <person name="Lipzen A."/>
            <person name="Mereny Z."/>
            <person name="Hegedus B."/>
            <person name="Baldrian P."/>
            <person name="Stursova M."/>
            <person name="Weitz H."/>
            <person name="Taylor A."/>
            <person name="Grigoriev I.V."/>
            <person name="Nagy L.G."/>
            <person name="Martin F."/>
            <person name="Kauserud H."/>
        </authorList>
    </citation>
    <scope>NUCLEOTIDE SEQUENCE</scope>
    <source>
        <strain evidence="2">CBHHK188m</strain>
    </source>
</reference>
<feature type="compositionally biased region" description="Basic and acidic residues" evidence="1">
    <location>
        <begin position="362"/>
        <end position="373"/>
    </location>
</feature>
<feature type="compositionally biased region" description="Low complexity" evidence="1">
    <location>
        <begin position="938"/>
        <end position="949"/>
    </location>
</feature>
<feature type="region of interest" description="Disordered" evidence="1">
    <location>
        <begin position="336"/>
        <end position="377"/>
    </location>
</feature>
<comment type="caution">
    <text evidence="2">The sequence shown here is derived from an EMBL/GenBank/DDBJ whole genome shotgun (WGS) entry which is preliminary data.</text>
</comment>
<proteinExistence type="predicted"/>
<feature type="compositionally biased region" description="Low complexity" evidence="1">
    <location>
        <begin position="336"/>
        <end position="355"/>
    </location>
</feature>
<dbReference type="AlphaFoldDB" id="A0AAD7KG85"/>
<feature type="region of interest" description="Disordered" evidence="1">
    <location>
        <begin position="932"/>
        <end position="981"/>
    </location>
</feature>
<organism evidence="2 3">
    <name type="scientific">Mycena maculata</name>
    <dbReference type="NCBI Taxonomy" id="230809"/>
    <lineage>
        <taxon>Eukaryota</taxon>
        <taxon>Fungi</taxon>
        <taxon>Dikarya</taxon>
        <taxon>Basidiomycota</taxon>
        <taxon>Agaricomycotina</taxon>
        <taxon>Agaricomycetes</taxon>
        <taxon>Agaricomycetidae</taxon>
        <taxon>Agaricales</taxon>
        <taxon>Marasmiineae</taxon>
        <taxon>Mycenaceae</taxon>
        <taxon>Mycena</taxon>
    </lineage>
</organism>
<feature type="region of interest" description="Disordered" evidence="1">
    <location>
        <begin position="674"/>
        <end position="776"/>
    </location>
</feature>
<gene>
    <name evidence="2" type="ORF">DFH07DRAFT_872930</name>
</gene>
<feature type="compositionally biased region" description="Polar residues" evidence="1">
    <location>
        <begin position="688"/>
        <end position="700"/>
    </location>
</feature>
<evidence type="ECO:0000313" key="2">
    <source>
        <dbReference type="EMBL" id="KAJ7784975.1"/>
    </source>
</evidence>
<dbReference type="EMBL" id="JARJLG010000001">
    <property type="protein sequence ID" value="KAJ7784975.1"/>
    <property type="molecule type" value="Genomic_DNA"/>
</dbReference>
<keyword evidence="3" id="KW-1185">Reference proteome</keyword>
<protein>
    <submittedName>
        <fullName evidence="2">Uncharacterized protein</fullName>
    </submittedName>
</protein>
<dbReference type="Proteomes" id="UP001215280">
    <property type="component" value="Unassembled WGS sequence"/>
</dbReference>
<evidence type="ECO:0000256" key="1">
    <source>
        <dbReference type="SAM" id="MobiDB-lite"/>
    </source>
</evidence>